<sequence>MGLMLLTLWGPARADGLADLKSALSRLQGQSPLKATIELKSVRRLGEGKELEESSAHASLSVEDGARGMQVFYSKETLTRAETEARAKGKDPKSKTPTVTALSELSTAELRPMVAAALGLSRQIDEGIFKGEKFDTYNGKPARLLSFEFTMDRLSERERKYVKKMESTLDLWIAADGTPLASSFRQSGSGRAFVVVSFEQKYDEDSIYGLSGDRLLLMRRESRLSSSGAGEKMESKVVKTLQL</sequence>
<evidence type="ECO:0000313" key="1">
    <source>
        <dbReference type="EMBL" id="AZP14572.1"/>
    </source>
</evidence>
<dbReference type="EMBL" id="CP034464">
    <property type="protein sequence ID" value="AZP14572.1"/>
    <property type="molecule type" value="Genomic_DNA"/>
</dbReference>
<organism evidence="1 2">
    <name type="scientific">Undibacterium parvum</name>
    <dbReference type="NCBI Taxonomy" id="401471"/>
    <lineage>
        <taxon>Bacteria</taxon>
        <taxon>Pseudomonadati</taxon>
        <taxon>Pseudomonadota</taxon>
        <taxon>Betaproteobacteria</taxon>
        <taxon>Burkholderiales</taxon>
        <taxon>Oxalobacteraceae</taxon>
        <taxon>Undibacterium</taxon>
    </lineage>
</organism>
<gene>
    <name evidence="1" type="ORF">EJN92_13825</name>
</gene>
<accession>A0A3Q9BVE5</accession>
<proteinExistence type="predicted"/>
<dbReference type="OrthoDB" id="5704176at2"/>
<dbReference type="KEGG" id="upv:EJN92_13825"/>
<name>A0A3Q9BVE5_9BURK</name>
<keyword evidence="2" id="KW-1185">Reference proteome</keyword>
<dbReference type="AlphaFoldDB" id="A0A3Q9BVE5"/>
<evidence type="ECO:0000313" key="2">
    <source>
        <dbReference type="Proteomes" id="UP000275663"/>
    </source>
</evidence>
<reference evidence="1 2" key="1">
    <citation type="journal article" date="2011" name="Int. J. Syst. Evol. Microbiol.">
        <title>Description of Undibacterium oligocarboniphilum sp. nov., isolated from purified water, and Undibacterium pigrum strain CCUG 49012 as the type strain of Undibacterium parvum sp. nov., and emended descriptions of the genus Undibacterium and the species Undibacterium pigrum.</title>
        <authorList>
            <person name="Eder W."/>
            <person name="Wanner G."/>
            <person name="Ludwig W."/>
            <person name="Busse H.J."/>
            <person name="Ziemke-Kageler F."/>
            <person name="Lang E."/>
        </authorList>
    </citation>
    <scope>NUCLEOTIDE SEQUENCE [LARGE SCALE GENOMIC DNA]</scope>
    <source>
        <strain evidence="1 2">DSM 23061</strain>
    </source>
</reference>
<protein>
    <submittedName>
        <fullName evidence="1">Uncharacterized protein</fullName>
    </submittedName>
</protein>
<dbReference type="Proteomes" id="UP000275663">
    <property type="component" value="Chromosome"/>
</dbReference>